<dbReference type="RefSeq" id="WP_214359614.1">
    <property type="nucleotide sequence ID" value="NZ_JAEKFT010000001.1"/>
</dbReference>
<gene>
    <name evidence="1" type="ORF">I8J34_01670</name>
</gene>
<dbReference type="EMBL" id="JAEKFT010000001">
    <property type="protein sequence ID" value="MBT0959868.1"/>
    <property type="molecule type" value="Genomic_DNA"/>
</dbReference>
<name>A0A944DBV6_DENI1</name>
<evidence type="ECO:0000313" key="1">
    <source>
        <dbReference type="EMBL" id="MBT0959868.1"/>
    </source>
</evidence>
<comment type="caution">
    <text evidence="1">The sequence shown here is derived from an EMBL/GenBank/DDBJ whole genome shotgun (WGS) entry which is preliminary data.</text>
</comment>
<proteinExistence type="predicted"/>
<keyword evidence="2" id="KW-1185">Reference proteome</keyword>
<dbReference type="Proteomes" id="UP000694660">
    <property type="component" value="Unassembled WGS sequence"/>
</dbReference>
<sequence length="314" mass="35928">MKVRLYGFELEAEAKSVSIESLMTYFIDRNGEPDNSGSLERRIFVDSTTNKNYHLGLVVTVKDQKRFCRLEDSRGQIRITVENLTGSDKLMEFNFFVLNRKNGLGLYQHYHQSCGLTVFGGYLVSHYNVIRERLANNEIDEARRHEPSLSKSKESGIRKKHRGKLIFSQLVRKDSLEKMLLDFKKLKAFEYELSALGADVRAGIPLGQYVRKYREKLTFGRTWGVSVLAPAIAKAVGDLNPTSGRVHAVNELDEDVSLRIFNMPDNFGEEDFDEVALKLHNLDLKSFATHKVVNELVAHCESDELRHIFQANVR</sequence>
<accession>A0A944DBV6</accession>
<reference evidence="2" key="1">
    <citation type="journal article" date="2022" name="ISME J.">
        <title>Genetic and phylogenetic analysis of dissimilatory iodate-reducing bacteria identifies potential niches across the world's oceans.</title>
        <authorList>
            <person name="Reyes-Umana V."/>
            <person name="Henning Z."/>
            <person name="Lee K."/>
            <person name="Barnum T.P."/>
            <person name="Coates J.D."/>
        </authorList>
    </citation>
    <scope>NUCLEOTIDE SEQUENCE [LARGE SCALE GENOMIC DNA]</scope>
    <source>
        <strain evidence="2">IR12</strain>
    </source>
</reference>
<dbReference type="AlphaFoldDB" id="A0A944DBV6"/>
<evidence type="ECO:0000313" key="2">
    <source>
        <dbReference type="Proteomes" id="UP000694660"/>
    </source>
</evidence>
<organism evidence="1 2">
    <name type="scientific">Denitromonas iodatirespirans</name>
    <dbReference type="NCBI Taxonomy" id="2795389"/>
    <lineage>
        <taxon>Bacteria</taxon>
        <taxon>Pseudomonadati</taxon>
        <taxon>Pseudomonadota</taxon>
        <taxon>Betaproteobacteria</taxon>
        <taxon>Rhodocyclales</taxon>
        <taxon>Zoogloeaceae</taxon>
        <taxon>Denitromonas</taxon>
    </lineage>
</organism>
<protein>
    <submittedName>
        <fullName evidence="1">Uncharacterized protein</fullName>
    </submittedName>
</protein>